<name>A0ABQ2DKW3_9DEIO</name>
<comment type="caution">
    <text evidence="1">The sequence shown here is derived from an EMBL/GenBank/DDBJ whole genome shotgun (WGS) entry which is preliminary data.</text>
</comment>
<sequence length="51" mass="5500">MSSPGHLARKHDRIAAVEVVDCLKAYREAYLAWDQEVLAQCAKHGSGFGGG</sequence>
<evidence type="ECO:0000313" key="1">
    <source>
        <dbReference type="EMBL" id="GGJ59685.1"/>
    </source>
</evidence>
<evidence type="ECO:0000313" key="2">
    <source>
        <dbReference type="Proteomes" id="UP000632222"/>
    </source>
</evidence>
<gene>
    <name evidence="1" type="ORF">GCM10008938_52260</name>
</gene>
<proteinExistence type="predicted"/>
<dbReference type="Proteomes" id="UP000632222">
    <property type="component" value="Unassembled WGS sequence"/>
</dbReference>
<keyword evidence="2" id="KW-1185">Reference proteome</keyword>
<protein>
    <recommendedName>
        <fullName evidence="3">Transposase</fullName>
    </recommendedName>
</protein>
<reference evidence="2" key="1">
    <citation type="journal article" date="2019" name="Int. J. Syst. Evol. Microbiol.">
        <title>The Global Catalogue of Microorganisms (GCM) 10K type strain sequencing project: providing services to taxonomists for standard genome sequencing and annotation.</title>
        <authorList>
            <consortium name="The Broad Institute Genomics Platform"/>
            <consortium name="The Broad Institute Genome Sequencing Center for Infectious Disease"/>
            <person name="Wu L."/>
            <person name="Ma J."/>
        </authorList>
    </citation>
    <scope>NUCLEOTIDE SEQUENCE [LARGE SCALE GENOMIC DNA]</scope>
    <source>
        <strain evidence="2">JCM 14370</strain>
    </source>
</reference>
<organism evidence="1 2">
    <name type="scientific">Deinococcus roseus</name>
    <dbReference type="NCBI Taxonomy" id="392414"/>
    <lineage>
        <taxon>Bacteria</taxon>
        <taxon>Thermotogati</taxon>
        <taxon>Deinococcota</taxon>
        <taxon>Deinococci</taxon>
        <taxon>Deinococcales</taxon>
        <taxon>Deinococcaceae</taxon>
        <taxon>Deinococcus</taxon>
    </lineage>
</organism>
<accession>A0ABQ2DKW3</accession>
<evidence type="ECO:0008006" key="3">
    <source>
        <dbReference type="Google" id="ProtNLM"/>
    </source>
</evidence>
<dbReference type="EMBL" id="BMOD01000054">
    <property type="protein sequence ID" value="GGJ59685.1"/>
    <property type="molecule type" value="Genomic_DNA"/>
</dbReference>
<dbReference type="RefSeq" id="WP_189009494.1">
    <property type="nucleotide sequence ID" value="NZ_BMOD01000054.1"/>
</dbReference>